<reference evidence="1" key="2">
    <citation type="journal article" date="2020" name="Nat. Commun.">
        <title>Large-scale genome sequencing of mycorrhizal fungi provides insights into the early evolution of symbiotic traits.</title>
        <authorList>
            <person name="Miyauchi S."/>
            <person name="Kiss E."/>
            <person name="Kuo A."/>
            <person name="Drula E."/>
            <person name="Kohler A."/>
            <person name="Sanchez-Garcia M."/>
            <person name="Morin E."/>
            <person name="Andreopoulos B."/>
            <person name="Barry K.W."/>
            <person name="Bonito G."/>
            <person name="Buee M."/>
            <person name="Carver A."/>
            <person name="Chen C."/>
            <person name="Cichocki N."/>
            <person name="Clum A."/>
            <person name="Culley D."/>
            <person name="Crous P.W."/>
            <person name="Fauchery L."/>
            <person name="Girlanda M."/>
            <person name="Hayes R.D."/>
            <person name="Keri Z."/>
            <person name="LaButti K."/>
            <person name="Lipzen A."/>
            <person name="Lombard V."/>
            <person name="Magnuson J."/>
            <person name="Maillard F."/>
            <person name="Murat C."/>
            <person name="Nolan M."/>
            <person name="Ohm R.A."/>
            <person name="Pangilinan J."/>
            <person name="Pereira M.F."/>
            <person name="Perotto S."/>
            <person name="Peter M."/>
            <person name="Pfister S."/>
            <person name="Riley R."/>
            <person name="Sitrit Y."/>
            <person name="Stielow J.B."/>
            <person name="Szollosi G."/>
            <person name="Zifcakova L."/>
            <person name="Stursova M."/>
            <person name="Spatafora J.W."/>
            <person name="Tedersoo L."/>
            <person name="Vaario L.M."/>
            <person name="Yamada A."/>
            <person name="Yan M."/>
            <person name="Wang P."/>
            <person name="Xu J."/>
            <person name="Bruns T."/>
            <person name="Baldrian P."/>
            <person name="Vilgalys R."/>
            <person name="Dunand C."/>
            <person name="Henrissat B."/>
            <person name="Grigoriev I.V."/>
            <person name="Hibbett D."/>
            <person name="Nagy L.G."/>
            <person name="Martin F.M."/>
        </authorList>
    </citation>
    <scope>NUCLEOTIDE SEQUENCE</scope>
    <source>
        <strain evidence="1">P2</strain>
    </source>
</reference>
<name>A0ACB6YZB2_THEGA</name>
<dbReference type="Proteomes" id="UP000886501">
    <property type="component" value="Unassembled WGS sequence"/>
</dbReference>
<gene>
    <name evidence="1" type="ORF">BDM02DRAFT_3105726</name>
</gene>
<accession>A0ACB6YZB2</accession>
<comment type="caution">
    <text evidence="1">The sequence shown here is derived from an EMBL/GenBank/DDBJ whole genome shotgun (WGS) entry which is preliminary data.</text>
</comment>
<reference evidence="1" key="1">
    <citation type="submission" date="2019-10" db="EMBL/GenBank/DDBJ databases">
        <authorList>
            <consortium name="DOE Joint Genome Institute"/>
            <person name="Kuo A."/>
            <person name="Miyauchi S."/>
            <person name="Kiss E."/>
            <person name="Drula E."/>
            <person name="Kohler A."/>
            <person name="Sanchez-Garcia M."/>
            <person name="Andreopoulos B."/>
            <person name="Barry K.W."/>
            <person name="Bonito G."/>
            <person name="Buee M."/>
            <person name="Carver A."/>
            <person name="Chen C."/>
            <person name="Cichocki N."/>
            <person name="Clum A."/>
            <person name="Culley D."/>
            <person name="Crous P.W."/>
            <person name="Fauchery L."/>
            <person name="Girlanda M."/>
            <person name="Hayes R."/>
            <person name="Keri Z."/>
            <person name="Labutti K."/>
            <person name="Lipzen A."/>
            <person name="Lombard V."/>
            <person name="Magnuson J."/>
            <person name="Maillard F."/>
            <person name="Morin E."/>
            <person name="Murat C."/>
            <person name="Nolan M."/>
            <person name="Ohm R."/>
            <person name="Pangilinan J."/>
            <person name="Pereira M."/>
            <person name="Perotto S."/>
            <person name="Peter M."/>
            <person name="Riley R."/>
            <person name="Sitrit Y."/>
            <person name="Stielow B."/>
            <person name="Szollosi G."/>
            <person name="Zifcakova L."/>
            <person name="Stursova M."/>
            <person name="Spatafora J.W."/>
            <person name="Tedersoo L."/>
            <person name="Vaario L.-M."/>
            <person name="Yamada A."/>
            <person name="Yan M."/>
            <person name="Wang P."/>
            <person name="Xu J."/>
            <person name="Bruns T."/>
            <person name="Baldrian P."/>
            <person name="Vilgalys R."/>
            <person name="Henrissat B."/>
            <person name="Grigoriev I.V."/>
            <person name="Hibbett D."/>
            <person name="Nagy L.G."/>
            <person name="Martin F.M."/>
        </authorList>
    </citation>
    <scope>NUCLEOTIDE SEQUENCE</scope>
    <source>
        <strain evidence="1">P2</strain>
    </source>
</reference>
<feature type="non-terminal residue" evidence="1">
    <location>
        <position position="1"/>
    </location>
</feature>
<keyword evidence="2" id="KW-1185">Reference proteome</keyword>
<evidence type="ECO:0000313" key="1">
    <source>
        <dbReference type="EMBL" id="KAF9642413.1"/>
    </source>
</evidence>
<organism evidence="1 2">
    <name type="scientific">Thelephora ganbajun</name>
    <name type="common">Ganba fungus</name>
    <dbReference type="NCBI Taxonomy" id="370292"/>
    <lineage>
        <taxon>Eukaryota</taxon>
        <taxon>Fungi</taxon>
        <taxon>Dikarya</taxon>
        <taxon>Basidiomycota</taxon>
        <taxon>Agaricomycotina</taxon>
        <taxon>Agaricomycetes</taxon>
        <taxon>Thelephorales</taxon>
        <taxon>Thelephoraceae</taxon>
        <taxon>Thelephora</taxon>
    </lineage>
</organism>
<proteinExistence type="predicted"/>
<sequence>TAHKAQGQTMNKVIVDLSSCVGTEAAYVMVSRCTHLDGLLVLRPFPISKITVRRSQDAREEFHRLERLSRHIAETDQNTQAGGNGEDNVSAISALFTLDTNLNVWAAGRLLNRIWDGRGANCVSRLPFFCDPRPHTLHSVYKQEDFRRCTEHKHPHNQTTETPVKHYPRFLLAIFIDSGHFESPHLPCAVPFCSPVSNNLHLPPS</sequence>
<dbReference type="EMBL" id="MU118491">
    <property type="protein sequence ID" value="KAF9642413.1"/>
    <property type="molecule type" value="Genomic_DNA"/>
</dbReference>
<evidence type="ECO:0000313" key="2">
    <source>
        <dbReference type="Proteomes" id="UP000886501"/>
    </source>
</evidence>
<protein>
    <submittedName>
        <fullName evidence="1">Uncharacterized protein</fullName>
    </submittedName>
</protein>